<dbReference type="RefSeq" id="WP_119602047.1">
    <property type="nucleotide sequence ID" value="NZ_QXQA01000015.1"/>
</dbReference>
<sequence>MKRNRTIWLTAAGVAGAALILVLVKAMAVTGHTNYIYIQHGPVRGGHGGLFIRQVAQHHSAAVWLAPVLAVMKAAALTAAIWLWSKARGILRFVCAVAAGFALMSLLSPVWGVLLMALLLIIQSKSKRDPSFDGTYYAHVRNAPVDRGSFLDEWERNAIK</sequence>
<dbReference type="Proteomes" id="UP000266482">
    <property type="component" value="Unassembled WGS sequence"/>
</dbReference>
<keyword evidence="1" id="KW-0472">Membrane</keyword>
<proteinExistence type="predicted"/>
<gene>
    <name evidence="2" type="ORF">D3P08_20835</name>
</gene>
<evidence type="ECO:0000256" key="1">
    <source>
        <dbReference type="SAM" id="Phobius"/>
    </source>
</evidence>
<name>A0A3A1UP15_9BACL</name>
<feature type="transmembrane region" description="Helical" evidence="1">
    <location>
        <begin position="6"/>
        <end position="24"/>
    </location>
</feature>
<reference evidence="2 3" key="1">
    <citation type="submission" date="2018-09" db="EMBL/GenBank/DDBJ databases">
        <title>Paenibacillus aracenensis nov. sp. isolated from a cave in southern Spain.</title>
        <authorList>
            <person name="Jurado V."/>
            <person name="Gutierrez-Patricio S."/>
            <person name="Gonzalez-Pimentel J.L."/>
            <person name="Miller A.Z."/>
            <person name="Laiz L."/>
            <person name="Saiz-Jimenez C."/>
        </authorList>
    </citation>
    <scope>NUCLEOTIDE SEQUENCE [LARGE SCALE GENOMIC DNA]</scope>
    <source>
        <strain evidence="2 3">DSM 22867</strain>
    </source>
</reference>
<dbReference type="EMBL" id="QXQA01000015">
    <property type="protein sequence ID" value="RIX50298.1"/>
    <property type="molecule type" value="Genomic_DNA"/>
</dbReference>
<evidence type="ECO:0000313" key="3">
    <source>
        <dbReference type="Proteomes" id="UP000266482"/>
    </source>
</evidence>
<dbReference type="OrthoDB" id="2663803at2"/>
<keyword evidence="1" id="KW-1133">Transmembrane helix</keyword>
<comment type="caution">
    <text evidence="2">The sequence shown here is derived from an EMBL/GenBank/DDBJ whole genome shotgun (WGS) entry which is preliminary data.</text>
</comment>
<evidence type="ECO:0000313" key="2">
    <source>
        <dbReference type="EMBL" id="RIX50298.1"/>
    </source>
</evidence>
<keyword evidence="1" id="KW-0812">Transmembrane</keyword>
<feature type="transmembrane region" description="Helical" evidence="1">
    <location>
        <begin position="90"/>
        <end position="122"/>
    </location>
</feature>
<feature type="transmembrane region" description="Helical" evidence="1">
    <location>
        <begin position="61"/>
        <end position="84"/>
    </location>
</feature>
<protein>
    <submittedName>
        <fullName evidence="2">Uncharacterized protein</fullName>
    </submittedName>
</protein>
<keyword evidence="3" id="KW-1185">Reference proteome</keyword>
<accession>A0A3A1UP15</accession>
<dbReference type="AlphaFoldDB" id="A0A3A1UP15"/>
<organism evidence="2 3">
    <name type="scientific">Paenibacillus nanensis</name>
    <dbReference type="NCBI Taxonomy" id="393251"/>
    <lineage>
        <taxon>Bacteria</taxon>
        <taxon>Bacillati</taxon>
        <taxon>Bacillota</taxon>
        <taxon>Bacilli</taxon>
        <taxon>Bacillales</taxon>
        <taxon>Paenibacillaceae</taxon>
        <taxon>Paenibacillus</taxon>
    </lineage>
</organism>